<organism evidence="1 2">
    <name type="scientific">Claviceps aff. purpurea</name>
    <dbReference type="NCBI Taxonomy" id="1967640"/>
    <lineage>
        <taxon>Eukaryota</taxon>
        <taxon>Fungi</taxon>
        <taxon>Dikarya</taxon>
        <taxon>Ascomycota</taxon>
        <taxon>Pezizomycotina</taxon>
        <taxon>Sordariomycetes</taxon>
        <taxon>Hypocreomycetidae</taxon>
        <taxon>Hypocreales</taxon>
        <taxon>Clavicipitaceae</taxon>
        <taxon>Claviceps</taxon>
    </lineage>
</organism>
<comment type="caution">
    <text evidence="1">The sequence shown here is derived from an EMBL/GenBank/DDBJ whole genome shotgun (WGS) entry which is preliminary data.</text>
</comment>
<dbReference type="Proteomes" id="UP000707071">
    <property type="component" value="Unassembled WGS sequence"/>
</dbReference>
<proteinExistence type="predicted"/>
<name>A0A9P7QDQ9_9HYPO</name>
<accession>A0A9P7QDQ9</accession>
<protein>
    <submittedName>
        <fullName evidence="1">Uncharacterized protein</fullName>
    </submittedName>
</protein>
<sequence length="68" mass="7609">MGSQSPSDMGNPYAPLLHWMDNTIMPYAEALPVFQHPDGQFYPLGMEMPTYDGEGGDYISERLELLGE</sequence>
<dbReference type="AlphaFoldDB" id="A0A9P7QDQ9"/>
<evidence type="ECO:0000313" key="1">
    <source>
        <dbReference type="EMBL" id="KAG6291295.1"/>
    </source>
</evidence>
<dbReference type="EMBL" id="SRRH01000318">
    <property type="protein sequence ID" value="KAG6291295.1"/>
    <property type="molecule type" value="Genomic_DNA"/>
</dbReference>
<keyword evidence="2" id="KW-1185">Reference proteome</keyword>
<reference evidence="1 2" key="1">
    <citation type="journal article" date="2020" name="bioRxiv">
        <title>Whole genome comparisons of ergot fungi reveals the divergence and evolution of species within the genus Claviceps are the result of varying mechanisms driving genome evolution and host range expansion.</title>
        <authorList>
            <person name="Wyka S.A."/>
            <person name="Mondo S.J."/>
            <person name="Liu M."/>
            <person name="Dettman J."/>
            <person name="Nalam V."/>
            <person name="Broders K.D."/>
        </authorList>
    </citation>
    <scope>NUCLEOTIDE SEQUENCE [LARGE SCALE GENOMIC DNA]</scope>
    <source>
        <strain evidence="1 2">Clav52</strain>
    </source>
</reference>
<evidence type="ECO:0000313" key="2">
    <source>
        <dbReference type="Proteomes" id="UP000707071"/>
    </source>
</evidence>
<gene>
    <name evidence="1" type="ORF">E4U09_003993</name>
</gene>